<feature type="domain" description="Right handed beta helix" evidence="1">
    <location>
        <begin position="75"/>
        <end position="237"/>
    </location>
</feature>
<dbReference type="InterPro" id="IPR006626">
    <property type="entry name" value="PbH1"/>
</dbReference>
<dbReference type="SMART" id="SM00710">
    <property type="entry name" value="PbH1"/>
    <property type="match status" value="6"/>
</dbReference>
<organism evidence="2 3">
    <name type="scientific">Sandarakinorhabdus glacialis</name>
    <dbReference type="NCBI Taxonomy" id="1614636"/>
    <lineage>
        <taxon>Bacteria</taxon>
        <taxon>Pseudomonadati</taxon>
        <taxon>Pseudomonadota</taxon>
        <taxon>Alphaproteobacteria</taxon>
        <taxon>Sphingomonadales</taxon>
        <taxon>Sphingosinicellaceae</taxon>
        <taxon>Sandarakinorhabdus</taxon>
    </lineage>
</organism>
<evidence type="ECO:0000313" key="3">
    <source>
        <dbReference type="Proteomes" id="UP000635071"/>
    </source>
</evidence>
<dbReference type="RefSeq" id="WP_188762498.1">
    <property type="nucleotide sequence ID" value="NZ_BMJM01000005.1"/>
</dbReference>
<dbReference type="Gene3D" id="2.160.20.10">
    <property type="entry name" value="Single-stranded right-handed beta-helix, Pectin lyase-like"/>
    <property type="match status" value="1"/>
</dbReference>
<dbReference type="EMBL" id="BMJM01000005">
    <property type="protein sequence ID" value="GGE11052.1"/>
    <property type="molecule type" value="Genomic_DNA"/>
</dbReference>
<dbReference type="InterPro" id="IPR011050">
    <property type="entry name" value="Pectin_lyase_fold/virulence"/>
</dbReference>
<evidence type="ECO:0000259" key="1">
    <source>
        <dbReference type="Pfam" id="PF13229"/>
    </source>
</evidence>
<dbReference type="InterPro" id="IPR039448">
    <property type="entry name" value="Beta_helix"/>
</dbReference>
<dbReference type="InterPro" id="IPR012334">
    <property type="entry name" value="Pectin_lyas_fold"/>
</dbReference>
<evidence type="ECO:0000313" key="2">
    <source>
        <dbReference type="EMBL" id="GGE11052.1"/>
    </source>
</evidence>
<reference evidence="2" key="2">
    <citation type="submission" date="2020-09" db="EMBL/GenBank/DDBJ databases">
        <authorList>
            <person name="Sun Q."/>
            <person name="Zhou Y."/>
        </authorList>
    </citation>
    <scope>NUCLEOTIDE SEQUENCE</scope>
    <source>
        <strain evidence="2">CGMCC 1.15519</strain>
    </source>
</reference>
<dbReference type="Pfam" id="PF13229">
    <property type="entry name" value="Beta_helix"/>
    <property type="match status" value="1"/>
</dbReference>
<name>A0A917E716_9SPHN</name>
<dbReference type="AlphaFoldDB" id="A0A917E716"/>
<protein>
    <recommendedName>
        <fullName evidence="1">Right handed beta helix domain-containing protein</fullName>
    </recommendedName>
</protein>
<keyword evidence="3" id="KW-1185">Reference proteome</keyword>
<dbReference type="SUPFAM" id="SSF51126">
    <property type="entry name" value="Pectin lyase-like"/>
    <property type="match status" value="1"/>
</dbReference>
<accession>A0A917E716</accession>
<gene>
    <name evidence="2" type="ORF">GCM10011529_16770</name>
</gene>
<reference evidence="2" key="1">
    <citation type="journal article" date="2014" name="Int. J. Syst. Evol. Microbiol.">
        <title>Complete genome sequence of Corynebacterium casei LMG S-19264T (=DSM 44701T), isolated from a smear-ripened cheese.</title>
        <authorList>
            <consortium name="US DOE Joint Genome Institute (JGI-PGF)"/>
            <person name="Walter F."/>
            <person name="Albersmeier A."/>
            <person name="Kalinowski J."/>
            <person name="Ruckert C."/>
        </authorList>
    </citation>
    <scope>NUCLEOTIDE SEQUENCE</scope>
    <source>
        <strain evidence="2">CGMCC 1.15519</strain>
    </source>
</reference>
<proteinExistence type="predicted"/>
<comment type="caution">
    <text evidence="2">The sequence shown here is derived from an EMBL/GenBank/DDBJ whole genome shotgun (WGS) entry which is preliminary data.</text>
</comment>
<sequence>MTGKTTFVNSAAALVKAAKTARGGDTILLAAGNYGDISLSSLNPLGGGVVTIKSADANNDALFTNLKLTRVQNFTFEDIDVKHVLQAGEREHVSGVVLNLATNVSLVGVDVSGSLNGNRNDDGNGMMVTSSSRISVINSTFEEFNNAAVFARTDDVIFSGNTIRDVREGLNLSQMNGGLFERNLFDGISADTAKGDHSDAIQVHAGGAAGVSNDLVFRSNVIVSGEGSGSQGIYIHSEKGASLGLVHTNIVIENNYIQSNLRNAIAVNFADGVTVSGNSVRDGGLAGIPPGIVIGSVSNASITDNIAPLILTRPDAVLGDNVVWANNVDVWDSTQKRGVAVDSVFAAPLGGDIDFGSLGARDGSAAQLAGAGFRSVEGIGSLGGGGLAYLSAHLPQFEAGFTHMV</sequence>
<dbReference type="Proteomes" id="UP000635071">
    <property type="component" value="Unassembled WGS sequence"/>
</dbReference>